<dbReference type="Proteomes" id="UP000591844">
    <property type="component" value="Unassembled WGS sequence"/>
</dbReference>
<dbReference type="InterPro" id="IPR027785">
    <property type="entry name" value="UvrD-like_helicase_C"/>
</dbReference>
<dbReference type="Pfam" id="PF21185">
    <property type="entry name" value="RecD_N"/>
    <property type="match status" value="1"/>
</dbReference>
<dbReference type="CDD" id="cd17933">
    <property type="entry name" value="DEXSc_RecD-like"/>
    <property type="match status" value="1"/>
</dbReference>
<dbReference type="InterPro" id="IPR050534">
    <property type="entry name" value="Coronavir_polyprotein_1ab"/>
</dbReference>
<dbReference type="FunFam" id="3.40.50.300:FF:000912">
    <property type="entry name" value="RecBCD enzyme subunit RecD"/>
    <property type="match status" value="1"/>
</dbReference>
<evidence type="ECO:0000256" key="5">
    <source>
        <dbReference type="ARBA" id="ARBA00022806"/>
    </source>
</evidence>
<keyword evidence="10 11" id="KW-0413">Isomerase</keyword>
<feature type="binding site" evidence="11">
    <location>
        <begin position="177"/>
        <end position="184"/>
    </location>
    <ligand>
        <name>ATP</name>
        <dbReference type="ChEBI" id="CHEBI:30616"/>
    </ligand>
</feature>
<evidence type="ECO:0000256" key="3">
    <source>
        <dbReference type="ARBA" id="ARBA00022763"/>
    </source>
</evidence>
<organism evidence="13 14">
    <name type="scientific">Photorhabdus cinerea</name>
    <dbReference type="NCBI Taxonomy" id="471575"/>
    <lineage>
        <taxon>Bacteria</taxon>
        <taxon>Pseudomonadati</taxon>
        <taxon>Pseudomonadota</taxon>
        <taxon>Gammaproteobacteria</taxon>
        <taxon>Enterobacterales</taxon>
        <taxon>Morganellaceae</taxon>
        <taxon>Photorhabdus</taxon>
    </lineage>
</organism>
<dbReference type="HAMAP" id="MF_01487">
    <property type="entry name" value="RecD"/>
    <property type="match status" value="1"/>
</dbReference>
<keyword evidence="7 11" id="KW-0067">ATP-binding</keyword>
<dbReference type="InterPro" id="IPR041851">
    <property type="entry name" value="RecD_N_sf"/>
</dbReference>
<keyword evidence="3 11" id="KW-0227">DNA damage</keyword>
<evidence type="ECO:0000256" key="9">
    <source>
        <dbReference type="ARBA" id="ARBA00023204"/>
    </source>
</evidence>
<keyword evidence="14" id="KW-1185">Reference proteome</keyword>
<comment type="catalytic activity">
    <reaction evidence="11">
        <text>ATP + H2O = ADP + phosphate + H(+)</text>
        <dbReference type="Rhea" id="RHEA:13065"/>
        <dbReference type="ChEBI" id="CHEBI:15377"/>
        <dbReference type="ChEBI" id="CHEBI:15378"/>
        <dbReference type="ChEBI" id="CHEBI:30616"/>
        <dbReference type="ChEBI" id="CHEBI:43474"/>
        <dbReference type="ChEBI" id="CHEBI:456216"/>
        <dbReference type="EC" id="5.6.2.3"/>
    </reaction>
</comment>
<evidence type="ECO:0000259" key="12">
    <source>
        <dbReference type="SMART" id="SM00382"/>
    </source>
</evidence>
<proteinExistence type="inferred from homology"/>
<evidence type="ECO:0000256" key="7">
    <source>
        <dbReference type="ARBA" id="ARBA00022840"/>
    </source>
</evidence>
<comment type="caution">
    <text evidence="13">The sequence shown here is derived from an EMBL/GenBank/DDBJ whole genome shotgun (WGS) entry which is preliminary data.</text>
</comment>
<keyword evidence="1 11" id="KW-0540">Nuclease</keyword>
<dbReference type="GO" id="GO:0000724">
    <property type="term" value="P:double-strand break repair via homologous recombination"/>
    <property type="evidence" value="ECO:0007669"/>
    <property type="project" value="UniProtKB-UniRule"/>
</dbReference>
<protein>
    <recommendedName>
        <fullName evidence="11">RecBCD enzyme subunit RecD</fullName>
        <ecNumber evidence="11">5.6.2.3</ecNumber>
    </recommendedName>
    <alternativeName>
        <fullName evidence="11">DNA 5'-3' helicase subunit RecD</fullName>
    </alternativeName>
    <alternativeName>
        <fullName evidence="11">Exonuclease V subunit RecD</fullName>
        <shortName evidence="11">ExoV subunit RecD</shortName>
    </alternativeName>
    <alternativeName>
        <fullName evidence="11">Helicase/nuclease RecBCD subunit RecD</fullName>
    </alternativeName>
</protein>
<dbReference type="GO" id="GO:0017116">
    <property type="term" value="F:single-stranded DNA helicase activity"/>
    <property type="evidence" value="ECO:0007669"/>
    <property type="project" value="TreeGrafter"/>
</dbReference>
<dbReference type="Gene3D" id="1.10.10.1020">
    <property type="entry name" value="RecBCD complex, subunit RecD, N-terminal domain"/>
    <property type="match status" value="1"/>
</dbReference>
<evidence type="ECO:0000256" key="11">
    <source>
        <dbReference type="HAMAP-Rule" id="MF_01487"/>
    </source>
</evidence>
<dbReference type="Pfam" id="PF13245">
    <property type="entry name" value="AAA_19"/>
    <property type="match status" value="1"/>
</dbReference>
<dbReference type="CDD" id="cd18809">
    <property type="entry name" value="SF1_C_RecD"/>
    <property type="match status" value="1"/>
</dbReference>
<dbReference type="AlphaFoldDB" id="A0A7X5QDZ8"/>
<keyword evidence="6 11" id="KW-0269">Exonuclease</keyword>
<keyword evidence="9 11" id="KW-0234">DNA repair</keyword>
<dbReference type="EC" id="5.6.2.3" evidence="11"/>
<dbReference type="Pfam" id="PF13538">
    <property type="entry name" value="UvrD_C_2"/>
    <property type="match status" value="1"/>
</dbReference>
<dbReference type="NCBIfam" id="TIGR01447">
    <property type="entry name" value="recD"/>
    <property type="match status" value="1"/>
</dbReference>
<evidence type="ECO:0000256" key="2">
    <source>
        <dbReference type="ARBA" id="ARBA00022741"/>
    </source>
</evidence>
<feature type="domain" description="AAA+ ATPase" evidence="12">
    <location>
        <begin position="169"/>
        <end position="377"/>
    </location>
</feature>
<evidence type="ECO:0000256" key="10">
    <source>
        <dbReference type="ARBA" id="ARBA00023235"/>
    </source>
</evidence>
<dbReference type="GO" id="GO:0008854">
    <property type="term" value="F:exodeoxyribonuclease V activity"/>
    <property type="evidence" value="ECO:0007669"/>
    <property type="project" value="InterPro"/>
</dbReference>
<dbReference type="GO" id="GO:0005524">
    <property type="term" value="F:ATP binding"/>
    <property type="evidence" value="ECO:0007669"/>
    <property type="project" value="UniProtKB-UniRule"/>
</dbReference>
<keyword evidence="4 11" id="KW-0378">Hydrolase</keyword>
<gene>
    <name evidence="11" type="primary">recD</name>
    <name evidence="13" type="ORF">C5469_09745</name>
</gene>
<dbReference type="InterPro" id="IPR003593">
    <property type="entry name" value="AAA+_ATPase"/>
</dbReference>
<dbReference type="NCBIfam" id="NF008127">
    <property type="entry name" value="PRK10875.1"/>
    <property type="match status" value="1"/>
</dbReference>
<sequence>MISLLQQAVDLRLLRSLDLQFAHALIGDEDPALLLVMALLSAEAGAGHVCLPVNRIMPEYFFDGRQREFAEQLWQVAGNPDEPSLREALENCAAVSNGFQPTPVVLSHNRLYLQRMWQSECQVAAFFSASHQSTDSIQEEQLRAILDELFMLSGETMDWQKMAAAVAVTSRVSVISGGPGTGKTTTVAKLLAALIKLNPDKNLVIRLAAPTGKAAARLTESLNSAVRKLPLTEKQFESMPAQAQTIHRLLGAQPDSQRLRYDRNNPLSLDVLVVDEASMVDLPMMARLIDALPSYAKIVLLGDRDQLASVEAGAVLGDVCRFAEMGYSAVRAEQLSRLTGCQLVAGEQENVPEVRDRLCLLRRSYRFDVDSGIGQLAAAVNQGKSRQALSILQQSLNDICFYRLSDDEDYQRLLIETVSGYRSYLQLVAKQAPAKAILDEFNRYRLLCALREGLFGVSGLNERIEQLLHRQGLIRRPTGIFSRGYAGRPIMISRNDSTLSLFNGDIGIMLRDENNELRAYFQLPDGQIKGIQPSRLPQHETAYVMTVHKSQGSEFEHTALVLPTQFAPVVSRELVYTAMTRAREKLTLYAHDAVLRQAIQTPTQRRSGLAERLRLQAY</sequence>
<name>A0A7X5QDZ8_9GAMM</name>
<dbReference type="EMBL" id="PUJW01000008">
    <property type="protein sequence ID" value="NHB92415.1"/>
    <property type="molecule type" value="Genomic_DNA"/>
</dbReference>
<dbReference type="PANTHER" id="PTHR43788:SF6">
    <property type="entry name" value="DNA HELICASE B"/>
    <property type="match status" value="1"/>
</dbReference>
<reference evidence="13 14" key="1">
    <citation type="submission" date="2018-02" db="EMBL/GenBank/DDBJ databases">
        <authorList>
            <person name="Machado R.A."/>
        </authorList>
    </citation>
    <scope>NUCLEOTIDE SEQUENCE [LARGE SCALE GENOMIC DNA]</scope>
    <source>
        <strain evidence="13 14">DSM 19724</strain>
    </source>
</reference>
<dbReference type="SUPFAM" id="SSF52540">
    <property type="entry name" value="P-loop containing nucleoside triphosphate hydrolases"/>
    <property type="match status" value="2"/>
</dbReference>
<evidence type="ECO:0000256" key="1">
    <source>
        <dbReference type="ARBA" id="ARBA00022722"/>
    </source>
</evidence>
<evidence type="ECO:0000313" key="14">
    <source>
        <dbReference type="Proteomes" id="UP000591844"/>
    </source>
</evidence>
<evidence type="ECO:0000313" key="13">
    <source>
        <dbReference type="EMBL" id="NHB92415.1"/>
    </source>
</evidence>
<keyword evidence="8 11" id="KW-0238">DNA-binding</keyword>
<evidence type="ECO:0000256" key="6">
    <source>
        <dbReference type="ARBA" id="ARBA00022839"/>
    </source>
</evidence>
<evidence type="ECO:0000256" key="4">
    <source>
        <dbReference type="ARBA" id="ARBA00022801"/>
    </source>
</evidence>
<evidence type="ECO:0000256" key="8">
    <source>
        <dbReference type="ARBA" id="ARBA00023125"/>
    </source>
</evidence>
<keyword evidence="2 11" id="KW-0547">Nucleotide-binding</keyword>
<comment type="similarity">
    <text evidence="11">Belongs to the RecD family.</text>
</comment>
<dbReference type="SMART" id="SM00382">
    <property type="entry name" value="AAA"/>
    <property type="match status" value="1"/>
</dbReference>
<dbReference type="GO" id="GO:0009338">
    <property type="term" value="C:exodeoxyribonuclease V complex"/>
    <property type="evidence" value="ECO:0007669"/>
    <property type="project" value="InterPro"/>
</dbReference>
<comment type="subunit">
    <text evidence="11">Heterotrimer of RecB, RecC and RecD. All subunits contribute to DNA-binding.</text>
</comment>
<comment type="function">
    <text evidence="11">A helicase/nuclease that prepares dsDNA breaks (DSB) for recombinational DNA repair. Binds to DSBs and unwinds DNA via a highly rapid and processive ATP-dependent bidirectional helicase activity. Unwinds dsDNA until it encounters a Chi (crossover hotspot instigator) sequence from the 3' direction. Cuts ssDNA a few nucleotides 3' to the Chi site. The properties and activities of the enzyme are changed at Chi. The Chi-altered holoenzyme produces a long 3'-ssDNA overhang and facilitates RecA-binding to the ssDNA for homologous DNA recombination and repair. Holoenzyme degrades any linearized DNA that is unable to undergo homologous recombination. In the holoenzyme this subunit has ssDNA-dependent ATPase and 5'-3' helicase activity. When added to pre-assembled RecBC greatly stimulates nuclease activity and augments holoenzyme processivity. Negatively regulates the RecA-loading ability of RecBCD.</text>
</comment>
<comment type="miscellaneous">
    <text evidence="11">In the RecBCD complex, RecB has a slow 3'-5' helicase, an exonuclease activity and loads RecA onto ssDNA, RecD has a fast 5'-3' helicase activity, while RecC stimulates the ATPase and processivity of the RecB helicase and contributes to recognition of the Chi site.</text>
</comment>
<accession>A0A7X5QDZ8</accession>
<dbReference type="FunFam" id="3.40.50.300:FF:000965">
    <property type="entry name" value="RecBCD enzyme subunit RecD"/>
    <property type="match status" value="1"/>
</dbReference>
<dbReference type="InterPro" id="IPR027417">
    <property type="entry name" value="P-loop_NTPase"/>
</dbReference>
<dbReference type="RefSeq" id="WP_166305460.1">
    <property type="nucleotide sequence ID" value="NZ_CAWPIB010000008.1"/>
</dbReference>
<dbReference type="GO" id="GO:0043139">
    <property type="term" value="F:5'-3' DNA helicase activity"/>
    <property type="evidence" value="ECO:0007669"/>
    <property type="project" value="UniProtKB-UniRule"/>
</dbReference>
<dbReference type="GO" id="GO:0003677">
    <property type="term" value="F:DNA binding"/>
    <property type="evidence" value="ECO:0007669"/>
    <property type="project" value="UniProtKB-UniRule"/>
</dbReference>
<dbReference type="InterPro" id="IPR006344">
    <property type="entry name" value="RecD"/>
</dbReference>
<dbReference type="Gene3D" id="3.40.50.300">
    <property type="entry name" value="P-loop containing nucleotide triphosphate hydrolases"/>
    <property type="match status" value="3"/>
</dbReference>
<dbReference type="InterPro" id="IPR049550">
    <property type="entry name" value="RecD_N"/>
</dbReference>
<keyword evidence="5 11" id="KW-0347">Helicase</keyword>
<dbReference type="PANTHER" id="PTHR43788">
    <property type="entry name" value="DNA2/NAM7 HELICASE FAMILY MEMBER"/>
    <property type="match status" value="1"/>
</dbReference>